<proteinExistence type="predicted"/>
<gene>
    <name evidence="2" type="ORF">SCOCK_280106</name>
</gene>
<evidence type="ECO:0000313" key="3">
    <source>
        <dbReference type="Proteomes" id="UP001152519"/>
    </source>
</evidence>
<dbReference type="InterPro" id="IPR050177">
    <property type="entry name" value="Lipid_A_modif_metabolic_enz"/>
</dbReference>
<sequence>MRVLVTGARGKVGRAAVSALQRAGHEVGATDLGVPERDPEPGSAPYVQADLTDAGQVHALVSGVSAGEGRYEAVVHAAALPTPRGYAPHLVFSTNLAAAFNVVEASVRLGVRRLVNISSDSVTGFLFAERPFLPDYLPIDEDHPVWPQDVYALAKHFGEQLCDSAVRRSDLRSISLRPAWAQDAQTYARNLGPVVRDSARMTGMGWAYVDVEDLAEAIRCAVESDLPGHEVFYIAGPDTAGGCALHDAWRARFPGAGTELRPVARPDASSVSSAKAERLLGWHAKRSWRDYLTPDGEPVPGR</sequence>
<dbReference type="Pfam" id="PF01370">
    <property type="entry name" value="Epimerase"/>
    <property type="match status" value="1"/>
</dbReference>
<dbReference type="RefSeq" id="WP_251491327.1">
    <property type="nucleotide sequence ID" value="NZ_CAJSLV010000057.1"/>
</dbReference>
<dbReference type="CDD" id="cd08946">
    <property type="entry name" value="SDR_e"/>
    <property type="match status" value="1"/>
</dbReference>
<dbReference type="InterPro" id="IPR036291">
    <property type="entry name" value="NAD(P)-bd_dom_sf"/>
</dbReference>
<dbReference type="GO" id="GO:0003978">
    <property type="term" value="F:UDP-glucose 4-epimerase activity"/>
    <property type="evidence" value="ECO:0007669"/>
    <property type="project" value="UniProtKB-EC"/>
</dbReference>
<dbReference type="AlphaFoldDB" id="A0A9W4GSE4"/>
<reference evidence="2" key="1">
    <citation type="submission" date="2021-05" db="EMBL/GenBank/DDBJ databases">
        <authorList>
            <person name="Arsene-Ploetze F."/>
        </authorList>
    </citation>
    <scope>NUCLEOTIDE SEQUENCE</scope>
    <source>
        <strain evidence="2">DSM 42138</strain>
    </source>
</reference>
<feature type="domain" description="NAD-dependent epimerase/dehydratase" evidence="1">
    <location>
        <begin position="3"/>
        <end position="178"/>
    </location>
</feature>
<accession>A0A9W4GSE4</accession>
<comment type="caution">
    <text evidence="2">The sequence shown here is derived from an EMBL/GenBank/DDBJ whole genome shotgun (WGS) entry which is preliminary data.</text>
</comment>
<dbReference type="EMBL" id="CAJSLV010000057">
    <property type="protein sequence ID" value="CAG6394653.1"/>
    <property type="molecule type" value="Genomic_DNA"/>
</dbReference>
<dbReference type="EC" id="5.1.3.2" evidence="2"/>
<protein>
    <submittedName>
        <fullName evidence="2">UDP-glucose 4-epimerase</fullName>
        <ecNumber evidence="2">5.1.3.2</ecNumber>
    </submittedName>
</protein>
<keyword evidence="3" id="KW-1185">Reference proteome</keyword>
<evidence type="ECO:0000259" key="1">
    <source>
        <dbReference type="Pfam" id="PF01370"/>
    </source>
</evidence>
<dbReference type="InterPro" id="IPR001509">
    <property type="entry name" value="Epimerase_deHydtase"/>
</dbReference>
<evidence type="ECO:0000313" key="2">
    <source>
        <dbReference type="EMBL" id="CAG6394653.1"/>
    </source>
</evidence>
<dbReference type="Proteomes" id="UP001152519">
    <property type="component" value="Unassembled WGS sequence"/>
</dbReference>
<name>A0A9W4GSE4_9ACTN</name>
<keyword evidence="2" id="KW-0413">Isomerase</keyword>
<dbReference type="SUPFAM" id="SSF51735">
    <property type="entry name" value="NAD(P)-binding Rossmann-fold domains"/>
    <property type="match status" value="1"/>
</dbReference>
<organism evidence="2 3">
    <name type="scientific">Actinacidiphila cocklensis</name>
    <dbReference type="NCBI Taxonomy" id="887465"/>
    <lineage>
        <taxon>Bacteria</taxon>
        <taxon>Bacillati</taxon>
        <taxon>Actinomycetota</taxon>
        <taxon>Actinomycetes</taxon>
        <taxon>Kitasatosporales</taxon>
        <taxon>Streptomycetaceae</taxon>
        <taxon>Actinacidiphila</taxon>
    </lineage>
</organism>
<dbReference type="Gene3D" id="3.40.50.720">
    <property type="entry name" value="NAD(P)-binding Rossmann-like Domain"/>
    <property type="match status" value="1"/>
</dbReference>
<dbReference type="PANTHER" id="PTHR43245:SF55">
    <property type="entry name" value="NAD(P)-BINDING DOMAIN-CONTAINING PROTEIN"/>
    <property type="match status" value="1"/>
</dbReference>
<dbReference type="PANTHER" id="PTHR43245">
    <property type="entry name" value="BIFUNCTIONAL POLYMYXIN RESISTANCE PROTEIN ARNA"/>
    <property type="match status" value="1"/>
</dbReference>